<keyword evidence="2" id="KW-0812">Transmembrane</keyword>
<protein>
    <submittedName>
        <fullName evidence="3">Uncharacterized protein</fullName>
    </submittedName>
</protein>
<feature type="transmembrane region" description="Helical" evidence="2">
    <location>
        <begin position="100"/>
        <end position="124"/>
    </location>
</feature>
<gene>
    <name evidence="3" type="ORF">SCHPADRAFT_606577</name>
</gene>
<organism evidence="3 4">
    <name type="scientific">Schizopora paradoxa</name>
    <dbReference type="NCBI Taxonomy" id="27342"/>
    <lineage>
        <taxon>Eukaryota</taxon>
        <taxon>Fungi</taxon>
        <taxon>Dikarya</taxon>
        <taxon>Basidiomycota</taxon>
        <taxon>Agaricomycotina</taxon>
        <taxon>Agaricomycetes</taxon>
        <taxon>Hymenochaetales</taxon>
        <taxon>Schizoporaceae</taxon>
        <taxon>Schizopora</taxon>
    </lineage>
</organism>
<proteinExistence type="predicted"/>
<keyword evidence="2" id="KW-0472">Membrane</keyword>
<evidence type="ECO:0000256" key="2">
    <source>
        <dbReference type="SAM" id="Phobius"/>
    </source>
</evidence>
<name>A0A0H2R9G7_9AGAM</name>
<evidence type="ECO:0000256" key="1">
    <source>
        <dbReference type="SAM" id="MobiDB-lite"/>
    </source>
</evidence>
<feature type="region of interest" description="Disordered" evidence="1">
    <location>
        <begin position="17"/>
        <end position="39"/>
    </location>
</feature>
<dbReference type="Proteomes" id="UP000053477">
    <property type="component" value="Unassembled WGS sequence"/>
</dbReference>
<keyword evidence="2" id="KW-1133">Transmembrane helix</keyword>
<dbReference type="EMBL" id="KQ086089">
    <property type="protein sequence ID" value="KLO08489.1"/>
    <property type="molecule type" value="Genomic_DNA"/>
</dbReference>
<reference evidence="3 4" key="1">
    <citation type="submission" date="2015-04" db="EMBL/GenBank/DDBJ databases">
        <title>Complete genome sequence of Schizopora paradoxa KUC8140, a cosmopolitan wood degrader in East Asia.</title>
        <authorList>
            <consortium name="DOE Joint Genome Institute"/>
            <person name="Min B."/>
            <person name="Park H."/>
            <person name="Jang Y."/>
            <person name="Kim J.-J."/>
            <person name="Kim K.H."/>
            <person name="Pangilinan J."/>
            <person name="Lipzen A."/>
            <person name="Riley R."/>
            <person name="Grigoriev I.V."/>
            <person name="Spatafora J.W."/>
            <person name="Choi I.-G."/>
        </authorList>
    </citation>
    <scope>NUCLEOTIDE SEQUENCE [LARGE SCALE GENOMIC DNA]</scope>
    <source>
        <strain evidence="3 4">KUC8140</strain>
    </source>
</reference>
<evidence type="ECO:0000313" key="3">
    <source>
        <dbReference type="EMBL" id="KLO08489.1"/>
    </source>
</evidence>
<feature type="compositionally biased region" description="Basic residues" evidence="1">
    <location>
        <begin position="17"/>
        <end position="38"/>
    </location>
</feature>
<sequence length="127" mass="14057">MAVAAISNSLSGWRRRPGRHPAWGRRSRNPPVRARRQPSPKSIFIRTAILCRSVRQAVGDLEGGASTVIGVIHCKMSVSMSPWYTRTIDSLMRLTLTVHVAHASVIMTVSIILIFILIVVIFIVTNV</sequence>
<dbReference type="AlphaFoldDB" id="A0A0H2R9G7"/>
<keyword evidence="4" id="KW-1185">Reference proteome</keyword>
<evidence type="ECO:0000313" key="4">
    <source>
        <dbReference type="Proteomes" id="UP000053477"/>
    </source>
</evidence>
<dbReference type="InParanoid" id="A0A0H2R9G7"/>
<accession>A0A0H2R9G7</accession>